<accession>A0A559K445</accession>
<evidence type="ECO:0000313" key="2">
    <source>
        <dbReference type="Proteomes" id="UP000317036"/>
    </source>
</evidence>
<comment type="caution">
    <text evidence="1">The sequence shown here is derived from an EMBL/GenBank/DDBJ whole genome shotgun (WGS) entry which is preliminary data.</text>
</comment>
<organism evidence="1 2">
    <name type="scientific">Paenibacillus cremeus</name>
    <dbReference type="NCBI Taxonomy" id="2163881"/>
    <lineage>
        <taxon>Bacteria</taxon>
        <taxon>Bacillati</taxon>
        <taxon>Bacillota</taxon>
        <taxon>Bacilli</taxon>
        <taxon>Bacillales</taxon>
        <taxon>Paenibacillaceae</taxon>
        <taxon>Paenibacillus</taxon>
    </lineage>
</organism>
<dbReference type="RefSeq" id="WP_144852888.1">
    <property type="nucleotide sequence ID" value="NZ_VNJI01000046.1"/>
</dbReference>
<dbReference type="EMBL" id="VNJI01000046">
    <property type="protein sequence ID" value="TVY06915.1"/>
    <property type="molecule type" value="Genomic_DNA"/>
</dbReference>
<name>A0A559K445_9BACL</name>
<dbReference type="AlphaFoldDB" id="A0A559K445"/>
<keyword evidence="2" id="KW-1185">Reference proteome</keyword>
<evidence type="ECO:0000313" key="1">
    <source>
        <dbReference type="EMBL" id="TVY06915.1"/>
    </source>
</evidence>
<protein>
    <submittedName>
        <fullName evidence="1">Uncharacterized protein</fullName>
    </submittedName>
</protein>
<sequence>MDLEEIQEALKQMSVKLRAELRERGAGYLVYVRDNVIVREYFDGTIIPSDIAEKLKGATTEQDGELTLYKMLLRNDPKLTADRFTVLKNDAEIKAHFEALIGETVDWDE</sequence>
<reference evidence="1 2" key="1">
    <citation type="submission" date="2019-07" db="EMBL/GenBank/DDBJ databases">
        <authorList>
            <person name="Kim J."/>
        </authorList>
    </citation>
    <scope>NUCLEOTIDE SEQUENCE [LARGE SCALE GENOMIC DNA]</scope>
    <source>
        <strain evidence="1 2">JC52</strain>
    </source>
</reference>
<gene>
    <name evidence="1" type="ORF">FPZ49_26740</name>
</gene>
<proteinExistence type="predicted"/>
<dbReference type="Proteomes" id="UP000317036">
    <property type="component" value="Unassembled WGS sequence"/>
</dbReference>